<proteinExistence type="predicted"/>
<reference evidence="1 2" key="2">
    <citation type="journal article" date="2022" name="Mol. Ecol. Resour.">
        <title>The genomes of chicory, endive, great burdock and yacon provide insights into Asteraceae paleo-polyploidization history and plant inulin production.</title>
        <authorList>
            <person name="Fan W."/>
            <person name="Wang S."/>
            <person name="Wang H."/>
            <person name="Wang A."/>
            <person name="Jiang F."/>
            <person name="Liu H."/>
            <person name="Zhao H."/>
            <person name="Xu D."/>
            <person name="Zhang Y."/>
        </authorList>
    </citation>
    <scope>NUCLEOTIDE SEQUENCE [LARGE SCALE GENOMIC DNA]</scope>
    <source>
        <strain evidence="2">cv. Yunnan</strain>
        <tissue evidence="1">Leaves</tissue>
    </source>
</reference>
<gene>
    <name evidence="1" type="ORF">L1987_51643</name>
</gene>
<evidence type="ECO:0000313" key="1">
    <source>
        <dbReference type="EMBL" id="KAI3761231.1"/>
    </source>
</evidence>
<evidence type="ECO:0000313" key="2">
    <source>
        <dbReference type="Proteomes" id="UP001056120"/>
    </source>
</evidence>
<keyword evidence="2" id="KW-1185">Reference proteome</keyword>
<sequence length="199" mass="22779">MAYKMRTSNNLPFFAKLFMHTLSMTLLIIIMITSFQTMGLEPVPSPEPELPHTQPSKPEFLQAQSSEPDFPQPHEPEFPQAQPYKPEFPQPSKPEFPQPSESEFPQAQPYKPEFPQPSEPDFPQAQPYEPQFPRSSEPDFPQAQPFKHVVFQPDDYMLDYGDWFGPPNSGGRPDSGPIPHAEVDDEVEDIYFDDIDLQA</sequence>
<reference evidence="2" key="1">
    <citation type="journal article" date="2022" name="Mol. Ecol. Resour.">
        <title>The genomes of chicory, endive, great burdock and yacon provide insights into Asteraceae palaeo-polyploidization history and plant inulin production.</title>
        <authorList>
            <person name="Fan W."/>
            <person name="Wang S."/>
            <person name="Wang H."/>
            <person name="Wang A."/>
            <person name="Jiang F."/>
            <person name="Liu H."/>
            <person name="Zhao H."/>
            <person name="Xu D."/>
            <person name="Zhang Y."/>
        </authorList>
    </citation>
    <scope>NUCLEOTIDE SEQUENCE [LARGE SCALE GENOMIC DNA]</scope>
    <source>
        <strain evidence="2">cv. Yunnan</strain>
    </source>
</reference>
<dbReference type="EMBL" id="CM042034">
    <property type="protein sequence ID" value="KAI3761231.1"/>
    <property type="molecule type" value="Genomic_DNA"/>
</dbReference>
<comment type="caution">
    <text evidence="1">The sequence shown here is derived from an EMBL/GenBank/DDBJ whole genome shotgun (WGS) entry which is preliminary data.</text>
</comment>
<name>A0ACB9ES09_9ASTR</name>
<organism evidence="1 2">
    <name type="scientific">Smallanthus sonchifolius</name>
    <dbReference type="NCBI Taxonomy" id="185202"/>
    <lineage>
        <taxon>Eukaryota</taxon>
        <taxon>Viridiplantae</taxon>
        <taxon>Streptophyta</taxon>
        <taxon>Embryophyta</taxon>
        <taxon>Tracheophyta</taxon>
        <taxon>Spermatophyta</taxon>
        <taxon>Magnoliopsida</taxon>
        <taxon>eudicotyledons</taxon>
        <taxon>Gunneridae</taxon>
        <taxon>Pentapetalae</taxon>
        <taxon>asterids</taxon>
        <taxon>campanulids</taxon>
        <taxon>Asterales</taxon>
        <taxon>Asteraceae</taxon>
        <taxon>Asteroideae</taxon>
        <taxon>Heliantheae alliance</taxon>
        <taxon>Millerieae</taxon>
        <taxon>Smallanthus</taxon>
    </lineage>
</organism>
<protein>
    <submittedName>
        <fullName evidence="1">Uncharacterized protein</fullName>
    </submittedName>
</protein>
<accession>A0ACB9ES09</accession>
<dbReference type="Proteomes" id="UP001056120">
    <property type="component" value="Linkage Group LG17"/>
</dbReference>